<dbReference type="Proteomes" id="UP000198346">
    <property type="component" value="Unassembled WGS sequence"/>
</dbReference>
<feature type="compositionally biased region" description="Low complexity" evidence="2">
    <location>
        <begin position="21"/>
        <end position="31"/>
    </location>
</feature>
<sequence>MRAMSEETAIRPDPARAPEMGARGPAADPAARAPVSPLAAARRLAAAADEALVAALLRKTMGFLAVAAAHRAGRLARAQAAADGKAVKTEDRDVRHINTLTLAAQRCKEMTDKQADKSADMLDPEWRRRAFELIEQAESELRALVEEKRALEKAGPDKAPGAGK</sequence>
<accession>A0A239PIY3</accession>
<feature type="compositionally biased region" description="Basic and acidic residues" evidence="2">
    <location>
        <begin position="1"/>
        <end position="16"/>
    </location>
</feature>
<proteinExistence type="predicted"/>
<dbReference type="AlphaFoldDB" id="A0A239PIY3"/>
<organism evidence="3 4">
    <name type="scientific">Amphiplicatus metriothermophilus</name>
    <dbReference type="NCBI Taxonomy" id="1519374"/>
    <lineage>
        <taxon>Bacteria</taxon>
        <taxon>Pseudomonadati</taxon>
        <taxon>Pseudomonadota</taxon>
        <taxon>Alphaproteobacteria</taxon>
        <taxon>Parvularculales</taxon>
        <taxon>Parvularculaceae</taxon>
        <taxon>Amphiplicatus</taxon>
    </lineage>
</organism>
<gene>
    <name evidence="3" type="ORF">SAMN06297382_0075</name>
</gene>
<name>A0A239PIY3_9PROT</name>
<reference evidence="3 4" key="1">
    <citation type="submission" date="2017-07" db="EMBL/GenBank/DDBJ databases">
        <authorList>
            <person name="Sun Z.S."/>
            <person name="Albrecht U."/>
            <person name="Echele G."/>
            <person name="Lee C.C."/>
        </authorList>
    </citation>
    <scope>NUCLEOTIDE SEQUENCE [LARGE SCALE GENOMIC DNA]</scope>
    <source>
        <strain evidence="3 4">CGMCC 1.12710</strain>
    </source>
</reference>
<evidence type="ECO:0000313" key="3">
    <source>
        <dbReference type="EMBL" id="SNT67585.1"/>
    </source>
</evidence>
<feature type="region of interest" description="Disordered" evidence="2">
    <location>
        <begin position="1"/>
        <end position="31"/>
    </location>
</feature>
<keyword evidence="4" id="KW-1185">Reference proteome</keyword>
<evidence type="ECO:0000256" key="1">
    <source>
        <dbReference type="SAM" id="Coils"/>
    </source>
</evidence>
<protein>
    <submittedName>
        <fullName evidence="3">Uncharacterized protein</fullName>
    </submittedName>
</protein>
<keyword evidence="1" id="KW-0175">Coiled coil</keyword>
<evidence type="ECO:0000313" key="4">
    <source>
        <dbReference type="Proteomes" id="UP000198346"/>
    </source>
</evidence>
<feature type="coiled-coil region" evidence="1">
    <location>
        <begin position="127"/>
        <end position="154"/>
    </location>
</feature>
<dbReference type="EMBL" id="FZQA01000001">
    <property type="protein sequence ID" value="SNT67585.1"/>
    <property type="molecule type" value="Genomic_DNA"/>
</dbReference>
<evidence type="ECO:0000256" key="2">
    <source>
        <dbReference type="SAM" id="MobiDB-lite"/>
    </source>
</evidence>